<feature type="domain" description="O-antigen ligase-related" evidence="7">
    <location>
        <begin position="248"/>
        <end position="406"/>
    </location>
</feature>
<dbReference type="Proteomes" id="UP000465301">
    <property type="component" value="Unassembled WGS sequence"/>
</dbReference>
<evidence type="ECO:0000256" key="1">
    <source>
        <dbReference type="ARBA" id="ARBA00004141"/>
    </source>
</evidence>
<feature type="transmembrane region" description="Helical" evidence="6">
    <location>
        <begin position="12"/>
        <end position="33"/>
    </location>
</feature>
<reference evidence="8 9" key="1">
    <citation type="journal article" date="2019" name="Emerg. Microbes Infect.">
        <title>Comprehensive subspecies identification of 175 nontuberculous mycobacteria species based on 7547 genomic profiles.</title>
        <authorList>
            <person name="Matsumoto Y."/>
            <person name="Kinjo T."/>
            <person name="Motooka D."/>
            <person name="Nabeya D."/>
            <person name="Jung N."/>
            <person name="Uechi K."/>
            <person name="Horii T."/>
            <person name="Iida T."/>
            <person name="Fujita J."/>
            <person name="Nakamura S."/>
        </authorList>
    </citation>
    <scope>NUCLEOTIDE SEQUENCE [LARGE SCALE GENOMIC DNA]</scope>
    <source>
        <strain evidence="8 9">JCM 30726</strain>
    </source>
</reference>
<feature type="transmembrane region" description="Helical" evidence="6">
    <location>
        <begin position="211"/>
        <end position="232"/>
    </location>
</feature>
<dbReference type="RefSeq" id="WP_163706152.1">
    <property type="nucleotide sequence ID" value="NZ_BLLA01000001.1"/>
</dbReference>
<proteinExistence type="predicted"/>
<accession>A0A7I9Z0Y6</accession>
<comment type="subcellular location">
    <subcellularLocation>
        <location evidence="1">Membrane</location>
        <topology evidence="1">Multi-pass membrane protein</topology>
    </subcellularLocation>
</comment>
<feature type="transmembrane region" description="Helical" evidence="6">
    <location>
        <begin position="426"/>
        <end position="444"/>
    </location>
</feature>
<dbReference type="GO" id="GO:0016020">
    <property type="term" value="C:membrane"/>
    <property type="evidence" value="ECO:0007669"/>
    <property type="project" value="UniProtKB-SubCell"/>
</dbReference>
<evidence type="ECO:0000313" key="8">
    <source>
        <dbReference type="EMBL" id="GFG94639.1"/>
    </source>
</evidence>
<evidence type="ECO:0000256" key="2">
    <source>
        <dbReference type="ARBA" id="ARBA00022692"/>
    </source>
</evidence>
<feature type="transmembrane region" description="Helical" evidence="6">
    <location>
        <begin position="287"/>
        <end position="305"/>
    </location>
</feature>
<evidence type="ECO:0000256" key="6">
    <source>
        <dbReference type="SAM" id="Phobius"/>
    </source>
</evidence>
<sequence length="502" mass="52757">MIPYLRARHRLAVDGALLAIFVFGCFAFGVLSVRRTTEGVLLTAALFCVVVYWVKPEGMVGVTLFGAFAALPEGLHVGKVFGPLTIYAYHLAAILAICYLIPTAKPRTSDFLLPGILVVAVLSSAVTGFATGNPDLTVTREATTMIEMAIGFVLAMFVVYSGHVRWSIRVMIVILWFSAGMAIVSSLYAIRLAGRAESLEGTTGAGQAVRIILSTQTPATAVLSALVAAPIVGRVRPRVYLALGLPALSISLLSFSRNTLISMGVAAAVALLGSLSWAAVRRAVAAATVGLAIVAVMVPGSLFLLQRSKTGAWLADQYVAFNQRVLGGVTSSALAVDDSALERLREINLLKETIAQAPVFGHGLGYVYQPPTGDDEFHRYLYPAYSHNFYLWWLAKAGAVGMAAFVLFALTPVILALRCAPAPAKISAAVAAGLLAISAVWPLPEMPMDALGLGMALGAAMGYAGLRRRGAEGSRSEDNYAPAPTATPDPPLDARVGAVASP</sequence>
<dbReference type="EMBL" id="BLLA01000001">
    <property type="protein sequence ID" value="GFG94639.1"/>
    <property type="molecule type" value="Genomic_DNA"/>
</dbReference>
<evidence type="ECO:0000256" key="3">
    <source>
        <dbReference type="ARBA" id="ARBA00022989"/>
    </source>
</evidence>
<feature type="transmembrane region" description="Helical" evidence="6">
    <location>
        <begin position="142"/>
        <end position="160"/>
    </location>
</feature>
<keyword evidence="2 6" id="KW-0812">Transmembrane</keyword>
<organism evidence="8 9">
    <name type="scientific">Mycobacterium timonense</name>
    <dbReference type="NCBI Taxonomy" id="701043"/>
    <lineage>
        <taxon>Bacteria</taxon>
        <taxon>Bacillati</taxon>
        <taxon>Actinomycetota</taxon>
        <taxon>Actinomycetes</taxon>
        <taxon>Mycobacteriales</taxon>
        <taxon>Mycobacteriaceae</taxon>
        <taxon>Mycobacterium</taxon>
        <taxon>Mycobacterium avium complex (MAC)</taxon>
    </lineage>
</organism>
<keyword evidence="3 6" id="KW-1133">Transmembrane helix</keyword>
<feature type="transmembrane region" description="Helical" evidence="6">
    <location>
        <begin position="239"/>
        <end position="255"/>
    </location>
</feature>
<dbReference type="InterPro" id="IPR051533">
    <property type="entry name" value="WaaL-like"/>
</dbReference>
<dbReference type="AlphaFoldDB" id="A0A7I9Z0Y6"/>
<name>A0A7I9Z0Y6_9MYCO</name>
<evidence type="ECO:0000259" key="7">
    <source>
        <dbReference type="Pfam" id="PF04932"/>
    </source>
</evidence>
<feature type="transmembrane region" description="Helical" evidence="6">
    <location>
        <begin position="39"/>
        <end position="55"/>
    </location>
</feature>
<dbReference type="InterPro" id="IPR007016">
    <property type="entry name" value="O-antigen_ligase-rel_domated"/>
</dbReference>
<feature type="transmembrane region" description="Helical" evidence="6">
    <location>
        <begin position="87"/>
        <end position="104"/>
    </location>
</feature>
<feature type="region of interest" description="Disordered" evidence="5">
    <location>
        <begin position="473"/>
        <end position="502"/>
    </location>
</feature>
<evidence type="ECO:0000313" key="9">
    <source>
        <dbReference type="Proteomes" id="UP000465301"/>
    </source>
</evidence>
<dbReference type="PANTHER" id="PTHR37422:SF13">
    <property type="entry name" value="LIPOPOLYSACCHARIDE BIOSYNTHESIS PROTEIN PA4999-RELATED"/>
    <property type="match status" value="1"/>
</dbReference>
<protein>
    <recommendedName>
        <fullName evidence="7">O-antigen ligase-related domain-containing protein</fullName>
    </recommendedName>
</protein>
<keyword evidence="4 6" id="KW-0472">Membrane</keyword>
<dbReference type="Pfam" id="PF04932">
    <property type="entry name" value="Wzy_C"/>
    <property type="match status" value="1"/>
</dbReference>
<comment type="caution">
    <text evidence="8">The sequence shown here is derived from an EMBL/GenBank/DDBJ whole genome shotgun (WGS) entry which is preliminary data.</text>
</comment>
<feature type="transmembrane region" description="Helical" evidence="6">
    <location>
        <begin position="111"/>
        <end position="130"/>
    </location>
</feature>
<dbReference type="PROSITE" id="PS51257">
    <property type="entry name" value="PROKAR_LIPOPROTEIN"/>
    <property type="match status" value="1"/>
</dbReference>
<evidence type="ECO:0000256" key="5">
    <source>
        <dbReference type="SAM" id="MobiDB-lite"/>
    </source>
</evidence>
<dbReference type="PANTHER" id="PTHR37422">
    <property type="entry name" value="TEICHURONIC ACID BIOSYNTHESIS PROTEIN TUAE"/>
    <property type="match status" value="1"/>
</dbReference>
<feature type="transmembrane region" description="Helical" evidence="6">
    <location>
        <begin position="172"/>
        <end position="191"/>
    </location>
</feature>
<feature type="transmembrane region" description="Helical" evidence="6">
    <location>
        <begin position="390"/>
        <end position="414"/>
    </location>
</feature>
<gene>
    <name evidence="8" type="ORF">MTIM_05180</name>
</gene>
<evidence type="ECO:0000256" key="4">
    <source>
        <dbReference type="ARBA" id="ARBA00023136"/>
    </source>
</evidence>
<keyword evidence="9" id="KW-1185">Reference proteome</keyword>